<gene>
    <name evidence="1" type="ORF">COV06_04345</name>
</gene>
<protein>
    <submittedName>
        <fullName evidence="1">Uncharacterized protein</fullName>
    </submittedName>
</protein>
<dbReference type="Proteomes" id="UP000230084">
    <property type="component" value="Unassembled WGS sequence"/>
</dbReference>
<accession>A0A2H0RNF3</accession>
<sequence>MFTIPFSREETLSVSSSTPWQMELEADVATDVVAPQHGKVIEVRVGSITIRHWDASAVLVVDDVWEPLVLVGDRLCAGDVIGHSRRARVRAFWDEKEMTDQQDISMVRLVRDHVVINGSDVSAGDRVYSALSLAQDERDSDVDRARCPYRDGE</sequence>
<organism evidence="1 2">
    <name type="scientific">Candidatus Uhrbacteria bacterium CG10_big_fil_rev_8_21_14_0_10_50_16</name>
    <dbReference type="NCBI Taxonomy" id="1975039"/>
    <lineage>
        <taxon>Bacteria</taxon>
        <taxon>Candidatus Uhriibacteriota</taxon>
    </lineage>
</organism>
<evidence type="ECO:0000313" key="2">
    <source>
        <dbReference type="Proteomes" id="UP000230084"/>
    </source>
</evidence>
<evidence type="ECO:0000313" key="1">
    <source>
        <dbReference type="EMBL" id="PIR47285.1"/>
    </source>
</evidence>
<reference evidence="1 2" key="1">
    <citation type="submission" date="2017-09" db="EMBL/GenBank/DDBJ databases">
        <title>Depth-based differentiation of microbial function through sediment-hosted aquifers and enrichment of novel symbionts in the deep terrestrial subsurface.</title>
        <authorList>
            <person name="Probst A.J."/>
            <person name="Ladd B."/>
            <person name="Jarett J.K."/>
            <person name="Geller-Mcgrath D.E."/>
            <person name="Sieber C.M."/>
            <person name="Emerson J.B."/>
            <person name="Anantharaman K."/>
            <person name="Thomas B.C."/>
            <person name="Malmstrom R."/>
            <person name="Stieglmeier M."/>
            <person name="Klingl A."/>
            <person name="Woyke T."/>
            <person name="Ryan C.M."/>
            <person name="Banfield J.F."/>
        </authorList>
    </citation>
    <scope>NUCLEOTIDE SEQUENCE [LARGE SCALE GENOMIC DNA]</scope>
    <source>
        <strain evidence="1">CG10_big_fil_rev_8_21_14_0_10_50_16</strain>
    </source>
</reference>
<proteinExistence type="predicted"/>
<name>A0A2H0RNF3_9BACT</name>
<dbReference type="AlphaFoldDB" id="A0A2H0RNF3"/>
<comment type="caution">
    <text evidence="1">The sequence shown here is derived from an EMBL/GenBank/DDBJ whole genome shotgun (WGS) entry which is preliminary data.</text>
</comment>
<dbReference type="EMBL" id="PCYM01000010">
    <property type="protein sequence ID" value="PIR47285.1"/>
    <property type="molecule type" value="Genomic_DNA"/>
</dbReference>